<feature type="domain" description="Glycosyltransferase 2-like" evidence="1">
    <location>
        <begin position="5"/>
        <end position="134"/>
    </location>
</feature>
<comment type="caution">
    <text evidence="2">The sequence shown here is derived from an EMBL/GenBank/DDBJ whole genome shotgun (WGS) entry which is preliminary data.</text>
</comment>
<dbReference type="InterPro" id="IPR029044">
    <property type="entry name" value="Nucleotide-diphossugar_trans"/>
</dbReference>
<evidence type="ECO:0000259" key="1">
    <source>
        <dbReference type="Pfam" id="PF00535"/>
    </source>
</evidence>
<dbReference type="RefSeq" id="WP_161042356.1">
    <property type="nucleotide sequence ID" value="NZ_RSAV01000006.1"/>
</dbReference>
<sequence>MSMVSFILPAYKANFLSQAIESILNQSETNFELVIIDDASPENIKQIVDSFSDERITYYRNNVNIGGKSLVDQWNHCIKYAKGDYIVLAADDDLYHIDFLDKCLSLAKEYPQVDIIRTGVRQIDESNNLIGIDGILPEYCSKYQFLYYWVNATAFTCIGNYMFKSEVLKQKKFIDFPYAFCSDAASCIAMAENGIANTAEMLFDFRISSVHLSSSKNHLIPKLKSTTLFYTWLMNLNYSLPTNELDQFCYSNTQRDTLYAKCKYDYYNQVIKYLPAKQLGLIRDCSLLSKRDKVTMFIRYWADKIFK</sequence>
<dbReference type="Proteomes" id="UP001189000">
    <property type="component" value="Unassembled WGS sequence"/>
</dbReference>
<organism evidence="2 3">
    <name type="scientific">Elizabethkingia anophelis</name>
    <dbReference type="NCBI Taxonomy" id="1117645"/>
    <lineage>
        <taxon>Bacteria</taxon>
        <taxon>Pseudomonadati</taxon>
        <taxon>Bacteroidota</taxon>
        <taxon>Flavobacteriia</taxon>
        <taxon>Flavobacteriales</taxon>
        <taxon>Weeksellaceae</taxon>
        <taxon>Elizabethkingia</taxon>
    </lineage>
</organism>
<dbReference type="InterPro" id="IPR001173">
    <property type="entry name" value="Glyco_trans_2-like"/>
</dbReference>
<dbReference type="EMBL" id="NWGY01000019">
    <property type="protein sequence ID" value="MDV3665889.1"/>
    <property type="molecule type" value="Genomic_DNA"/>
</dbReference>
<reference evidence="2" key="1">
    <citation type="submission" date="2023-02" db="EMBL/GenBank/DDBJ databases">
        <title>Elizabethkingia anophelis draft genomes.</title>
        <authorList>
            <person name="Nicholson A.C."/>
            <person name="Whitney A.M."/>
            <person name="Humrighouse B.W."/>
            <person name="Villarma A."/>
            <person name="Bell M."/>
            <person name="Mcquiston J."/>
        </authorList>
    </citation>
    <scope>NUCLEOTIDE SEQUENCE</scope>
    <source>
        <strain evidence="2">B4955</strain>
    </source>
</reference>
<accession>A0AAE4T6V6</accession>
<proteinExistence type="predicted"/>
<dbReference type="GO" id="GO:0016758">
    <property type="term" value="F:hexosyltransferase activity"/>
    <property type="evidence" value="ECO:0007669"/>
    <property type="project" value="UniProtKB-ARBA"/>
</dbReference>
<name>A0AAE4T6V6_9FLAO</name>
<evidence type="ECO:0000313" key="2">
    <source>
        <dbReference type="EMBL" id="MDV3665889.1"/>
    </source>
</evidence>
<dbReference type="AlphaFoldDB" id="A0AAE4T6V6"/>
<gene>
    <name evidence="2" type="ORF">CMU51_17705</name>
</gene>
<protein>
    <recommendedName>
        <fullName evidence="1">Glycosyltransferase 2-like domain-containing protein</fullName>
    </recommendedName>
</protein>
<dbReference type="CDD" id="cd00761">
    <property type="entry name" value="Glyco_tranf_GTA_type"/>
    <property type="match status" value="1"/>
</dbReference>
<dbReference type="PANTHER" id="PTHR22916">
    <property type="entry name" value="GLYCOSYLTRANSFERASE"/>
    <property type="match status" value="1"/>
</dbReference>
<dbReference type="Pfam" id="PF00535">
    <property type="entry name" value="Glycos_transf_2"/>
    <property type="match status" value="1"/>
</dbReference>
<dbReference type="PANTHER" id="PTHR22916:SF3">
    <property type="entry name" value="UDP-GLCNAC:BETAGAL BETA-1,3-N-ACETYLGLUCOSAMINYLTRANSFERASE-LIKE PROTEIN 1"/>
    <property type="match status" value="1"/>
</dbReference>
<evidence type="ECO:0000313" key="3">
    <source>
        <dbReference type="Proteomes" id="UP001189000"/>
    </source>
</evidence>
<dbReference type="SUPFAM" id="SSF53448">
    <property type="entry name" value="Nucleotide-diphospho-sugar transferases"/>
    <property type="match status" value="1"/>
</dbReference>
<dbReference type="Gene3D" id="3.90.550.10">
    <property type="entry name" value="Spore Coat Polysaccharide Biosynthesis Protein SpsA, Chain A"/>
    <property type="match status" value="1"/>
</dbReference>